<proteinExistence type="predicted"/>
<name>A0A6A5QB95_AMPQU</name>
<dbReference type="InterPro" id="IPR013083">
    <property type="entry name" value="Znf_RING/FYVE/PHD"/>
</dbReference>
<dbReference type="InterPro" id="IPR043151">
    <property type="entry name" value="BAH_sf"/>
</dbReference>
<feature type="region of interest" description="Disordered" evidence="1">
    <location>
        <begin position="383"/>
        <end position="428"/>
    </location>
</feature>
<evidence type="ECO:0000313" key="3">
    <source>
        <dbReference type="EMBL" id="KAF1912633.1"/>
    </source>
</evidence>
<feature type="region of interest" description="Disordered" evidence="1">
    <location>
        <begin position="291"/>
        <end position="344"/>
    </location>
</feature>
<sequence>MPPRISKTPSKPAKHADSNAVSPGITSKKRKIDWATIDETPLLEKGFTLKPVASKPTRTPSKRRKNKRQKLDKAAGLDREGYKDAPMNADIVQRNPYAECELSQTHYRVQPARVWEETQRYRKFTISEAEFEVGQTIFVSKTEEPQDNAEAIQHWIGKVLEVRAGDAAHVYLRVYWQYRPEDLPGGRKPHHGASELIASNHMDIIEALSVMDKANVIHWDDDPEKMDAPLLQDQLFWRQTFDVEKPKGEQLSTLRTICADKTPINPDEDLIQCSSCSEWLHTRCLEDQAVKDAGGSTPNEPAKKKGSRKSSNGVSFTARLTTSTDNGPVYLTVQDRRPGKGNHRHNVDITCLLCKSVIETAPKDLPPDDSDMKTNLPAIAAELPILSQSATTGETEAQDEVEHEEPKTDPPASETKPAGETTAAPPLA</sequence>
<feature type="domain" description="BAH" evidence="2">
    <location>
        <begin position="129"/>
        <end position="252"/>
    </location>
</feature>
<dbReference type="Gene3D" id="3.30.40.10">
    <property type="entry name" value="Zinc/RING finger domain, C3HC4 (zinc finger)"/>
    <property type="match status" value="1"/>
</dbReference>
<dbReference type="CDD" id="cd04370">
    <property type="entry name" value="BAH"/>
    <property type="match status" value="1"/>
</dbReference>
<dbReference type="OrthoDB" id="10259622at2759"/>
<dbReference type="EMBL" id="ML979140">
    <property type="protein sequence ID" value="KAF1912633.1"/>
    <property type="molecule type" value="Genomic_DNA"/>
</dbReference>
<keyword evidence="4" id="KW-1185">Reference proteome</keyword>
<organism evidence="3 4">
    <name type="scientific">Ampelomyces quisqualis</name>
    <name type="common">Powdery mildew agent</name>
    <dbReference type="NCBI Taxonomy" id="50730"/>
    <lineage>
        <taxon>Eukaryota</taxon>
        <taxon>Fungi</taxon>
        <taxon>Dikarya</taxon>
        <taxon>Ascomycota</taxon>
        <taxon>Pezizomycotina</taxon>
        <taxon>Dothideomycetes</taxon>
        <taxon>Pleosporomycetidae</taxon>
        <taxon>Pleosporales</taxon>
        <taxon>Pleosporineae</taxon>
        <taxon>Phaeosphaeriaceae</taxon>
        <taxon>Ampelomyces</taxon>
    </lineage>
</organism>
<feature type="compositionally biased region" description="Basic and acidic residues" evidence="1">
    <location>
        <begin position="69"/>
        <end position="79"/>
    </location>
</feature>
<dbReference type="SUPFAM" id="SSF57903">
    <property type="entry name" value="FYVE/PHD zinc finger"/>
    <property type="match status" value="1"/>
</dbReference>
<feature type="region of interest" description="Disordered" evidence="1">
    <location>
        <begin position="45"/>
        <end position="79"/>
    </location>
</feature>
<gene>
    <name evidence="3" type="ORF">BDU57DRAFT_583096</name>
</gene>
<reference evidence="3" key="1">
    <citation type="journal article" date="2020" name="Stud. Mycol.">
        <title>101 Dothideomycetes genomes: a test case for predicting lifestyles and emergence of pathogens.</title>
        <authorList>
            <person name="Haridas S."/>
            <person name="Albert R."/>
            <person name="Binder M."/>
            <person name="Bloem J."/>
            <person name="Labutti K."/>
            <person name="Salamov A."/>
            <person name="Andreopoulos B."/>
            <person name="Baker S."/>
            <person name="Barry K."/>
            <person name="Bills G."/>
            <person name="Bluhm B."/>
            <person name="Cannon C."/>
            <person name="Castanera R."/>
            <person name="Culley D."/>
            <person name="Daum C."/>
            <person name="Ezra D."/>
            <person name="Gonzalez J."/>
            <person name="Henrissat B."/>
            <person name="Kuo A."/>
            <person name="Liang C."/>
            <person name="Lipzen A."/>
            <person name="Lutzoni F."/>
            <person name="Magnuson J."/>
            <person name="Mondo S."/>
            <person name="Nolan M."/>
            <person name="Ohm R."/>
            <person name="Pangilinan J."/>
            <person name="Park H.-J."/>
            <person name="Ramirez L."/>
            <person name="Alfaro M."/>
            <person name="Sun H."/>
            <person name="Tritt A."/>
            <person name="Yoshinaga Y."/>
            <person name="Zwiers L.-H."/>
            <person name="Turgeon B."/>
            <person name="Goodwin S."/>
            <person name="Spatafora J."/>
            <person name="Crous P."/>
            <person name="Grigoriev I."/>
        </authorList>
    </citation>
    <scope>NUCLEOTIDE SEQUENCE</scope>
    <source>
        <strain evidence="3">HMLAC05119</strain>
    </source>
</reference>
<feature type="region of interest" description="Disordered" evidence="1">
    <location>
        <begin position="1"/>
        <end position="29"/>
    </location>
</feature>
<dbReference type="PROSITE" id="PS51038">
    <property type="entry name" value="BAH"/>
    <property type="match status" value="1"/>
</dbReference>
<feature type="compositionally biased region" description="Polar residues" evidence="1">
    <location>
        <begin position="386"/>
        <end position="395"/>
    </location>
</feature>
<evidence type="ECO:0000313" key="4">
    <source>
        <dbReference type="Proteomes" id="UP000800096"/>
    </source>
</evidence>
<dbReference type="Proteomes" id="UP000800096">
    <property type="component" value="Unassembled WGS sequence"/>
</dbReference>
<dbReference type="InterPro" id="IPR001025">
    <property type="entry name" value="BAH_dom"/>
</dbReference>
<feature type="compositionally biased region" description="Polar residues" evidence="1">
    <location>
        <begin position="309"/>
        <end position="326"/>
    </location>
</feature>
<dbReference type="GO" id="GO:0003682">
    <property type="term" value="F:chromatin binding"/>
    <property type="evidence" value="ECO:0007669"/>
    <property type="project" value="InterPro"/>
</dbReference>
<dbReference type="Gene3D" id="2.30.30.490">
    <property type="match status" value="1"/>
</dbReference>
<accession>A0A6A5QB95</accession>
<evidence type="ECO:0000256" key="1">
    <source>
        <dbReference type="SAM" id="MobiDB-lite"/>
    </source>
</evidence>
<evidence type="ECO:0000259" key="2">
    <source>
        <dbReference type="PROSITE" id="PS51038"/>
    </source>
</evidence>
<dbReference type="InterPro" id="IPR011011">
    <property type="entry name" value="Znf_FYVE_PHD"/>
</dbReference>
<protein>
    <recommendedName>
        <fullName evidence="2">BAH domain-containing protein</fullName>
    </recommendedName>
</protein>
<dbReference type="CDD" id="cd15489">
    <property type="entry name" value="PHD_SF"/>
    <property type="match status" value="1"/>
</dbReference>
<dbReference type="PANTHER" id="PTHR46364">
    <property type="entry name" value="OS08G0421900 PROTEIN"/>
    <property type="match status" value="1"/>
</dbReference>
<dbReference type="AlphaFoldDB" id="A0A6A5QB95"/>